<reference evidence="2 3" key="1">
    <citation type="submission" date="2024-04" db="EMBL/GenBank/DDBJ databases">
        <title>Tritrichomonas musculus Genome.</title>
        <authorList>
            <person name="Alves-Ferreira E."/>
            <person name="Grigg M."/>
            <person name="Lorenzi H."/>
            <person name="Galac M."/>
        </authorList>
    </citation>
    <scope>NUCLEOTIDE SEQUENCE [LARGE SCALE GENOMIC DNA]</scope>
    <source>
        <strain evidence="2 3">EAF2021</strain>
    </source>
</reference>
<proteinExistence type="predicted"/>
<feature type="region of interest" description="Disordered" evidence="1">
    <location>
        <begin position="1"/>
        <end position="22"/>
    </location>
</feature>
<feature type="compositionally biased region" description="Low complexity" evidence="1">
    <location>
        <begin position="282"/>
        <end position="297"/>
    </location>
</feature>
<evidence type="ECO:0000313" key="3">
    <source>
        <dbReference type="Proteomes" id="UP001470230"/>
    </source>
</evidence>
<comment type="caution">
    <text evidence="2">The sequence shown here is derived from an EMBL/GenBank/DDBJ whole genome shotgun (WGS) entry which is preliminary data.</text>
</comment>
<organism evidence="2 3">
    <name type="scientific">Tritrichomonas musculus</name>
    <dbReference type="NCBI Taxonomy" id="1915356"/>
    <lineage>
        <taxon>Eukaryota</taxon>
        <taxon>Metamonada</taxon>
        <taxon>Parabasalia</taxon>
        <taxon>Tritrichomonadida</taxon>
        <taxon>Tritrichomonadidae</taxon>
        <taxon>Tritrichomonas</taxon>
    </lineage>
</organism>
<feature type="region of interest" description="Disordered" evidence="1">
    <location>
        <begin position="267"/>
        <end position="310"/>
    </location>
</feature>
<evidence type="ECO:0008006" key="4">
    <source>
        <dbReference type="Google" id="ProtNLM"/>
    </source>
</evidence>
<dbReference type="EMBL" id="JAPFFF010000004">
    <property type="protein sequence ID" value="KAK8891164.1"/>
    <property type="molecule type" value="Genomic_DNA"/>
</dbReference>
<name>A0ABR2KJ45_9EUKA</name>
<protein>
    <recommendedName>
        <fullName evidence="4">DUF4200 domain-containing protein</fullName>
    </recommendedName>
</protein>
<feature type="compositionally biased region" description="Acidic residues" evidence="1">
    <location>
        <begin position="334"/>
        <end position="354"/>
    </location>
</feature>
<feature type="compositionally biased region" description="Low complexity" evidence="1">
    <location>
        <begin position="1"/>
        <end position="19"/>
    </location>
</feature>
<sequence length="398" mass="46416">MSKSASSQLSNENSTSSPSIEELMQRKLRYIEKLEFEKARDVENLIQEKRQKDHNEIFERTKESFEQRIEVIYSEFQNNCQIINENASDAEMQIRENADTSFKDLRDRHIDELTKMEKEYALEVIRAHRKIVPEQLEQQRRAKELAKANDFEGAVRLRTLAEKIYEQEHIIRRQDIDKKYVSIKNQIFERQKNDLLVLNTKLNDALERNQQLVDNELKKQERLFIVSILAAKQKCIISMTSSIQVPEVKKTLSEKFDKFANDKTEEVTGYNIGQKEPPSPSKTPKSQSKQLSSQNPQSPTPNGSINASNEENATNNVFEEEEETNDDNYQIPANEEEDTYQQNDENPENLDENNIDSTINQFAISDNLIQPNEEEDQIKDTLNEDENSLIDDIMNNNY</sequence>
<keyword evidence="3" id="KW-1185">Reference proteome</keyword>
<feature type="region of interest" description="Disordered" evidence="1">
    <location>
        <begin position="333"/>
        <end position="356"/>
    </location>
</feature>
<gene>
    <name evidence="2" type="ORF">M9Y10_028370</name>
</gene>
<evidence type="ECO:0000256" key="1">
    <source>
        <dbReference type="SAM" id="MobiDB-lite"/>
    </source>
</evidence>
<dbReference type="Proteomes" id="UP001470230">
    <property type="component" value="Unassembled WGS sequence"/>
</dbReference>
<accession>A0ABR2KJ45</accession>
<evidence type="ECO:0000313" key="2">
    <source>
        <dbReference type="EMBL" id="KAK8891164.1"/>
    </source>
</evidence>